<sequence length="222" mass="25037">MIYKGDMYKSGVGIVDSIESNIAINHGGGANMSSLAPLSALDFGCGIGRQSLLLSEFHIESYGIDISSEAINEAKNLANLFVKNLDSIKMPHFSVYDGEKIPFDDNFFDFSMSYGVLDSMPFSLAKSLFNEMCRVSKKYIFLSLIGEDSTSLFSNLSGDFSGEIVVKDSHEFGTIQSFFNENKIHNLIKDSIFYLKWGQRMQHIDLMTNKTYSRYFIVLERR</sequence>
<comment type="caution">
    <text evidence="3">The sequence shown here is derived from an EMBL/GenBank/DDBJ whole genome shotgun (WGS) entry which is preliminary data.</text>
</comment>
<accession>A0A347W0M2</accession>
<reference evidence="3" key="3">
    <citation type="submission" date="2018-04" db="EMBL/GenBank/DDBJ databases">
        <authorList>
            <person name="Sheh A."/>
            <person name="Shen Z."/>
            <person name="Mannion A.J."/>
            <person name="Fox J.G."/>
        </authorList>
    </citation>
    <scope>NUCLEOTIDE SEQUENCE</scope>
    <source>
        <strain evidence="3">MIT 97-6194</strain>
    </source>
</reference>
<dbReference type="EMBL" id="JRMP02000015">
    <property type="protein sequence ID" value="TLD93282.1"/>
    <property type="molecule type" value="Genomic_DNA"/>
</dbReference>
<dbReference type="GO" id="GO:0008757">
    <property type="term" value="F:S-adenosylmethionine-dependent methyltransferase activity"/>
    <property type="evidence" value="ECO:0007669"/>
    <property type="project" value="InterPro"/>
</dbReference>
<dbReference type="EMBL" id="QBIU01000001">
    <property type="protein sequence ID" value="MWV69876.1"/>
    <property type="molecule type" value="Genomic_DNA"/>
</dbReference>
<reference evidence="3 4" key="1">
    <citation type="journal article" date="2014" name="Genome Announc.">
        <title>Draft genome sequences of eight enterohepatic helicobacter species isolated from both laboratory and wild rodents.</title>
        <authorList>
            <person name="Sheh A."/>
            <person name="Shen Z."/>
            <person name="Fox J.G."/>
        </authorList>
    </citation>
    <scope>NUCLEOTIDE SEQUENCE [LARGE SCALE GENOMIC DNA]</scope>
    <source>
        <strain evidence="3 4">MIT 97-6194</strain>
    </source>
</reference>
<keyword evidence="3" id="KW-0808">Transferase</keyword>
<dbReference type="GO" id="GO:0032259">
    <property type="term" value="P:methylation"/>
    <property type="evidence" value="ECO:0007669"/>
    <property type="project" value="UniProtKB-KW"/>
</dbReference>
<keyword evidence="4" id="KW-1185">Reference proteome</keyword>
<evidence type="ECO:0000313" key="4">
    <source>
        <dbReference type="Proteomes" id="UP000029714"/>
    </source>
</evidence>
<keyword evidence="3" id="KW-0489">Methyltransferase</keyword>
<proteinExistence type="predicted"/>
<dbReference type="OrthoDB" id="1853779at2"/>
<dbReference type="InterPro" id="IPR013216">
    <property type="entry name" value="Methyltransf_11"/>
</dbReference>
<dbReference type="STRING" id="1548018.LS64_06610"/>
<dbReference type="Proteomes" id="UP000477070">
    <property type="component" value="Unassembled WGS sequence"/>
</dbReference>
<dbReference type="SUPFAM" id="SSF53335">
    <property type="entry name" value="S-adenosyl-L-methionine-dependent methyltransferases"/>
    <property type="match status" value="1"/>
</dbReference>
<protein>
    <submittedName>
        <fullName evidence="3">Class I SAM-dependent methyltransferase</fullName>
    </submittedName>
    <submittedName>
        <fullName evidence="2">Methyltransferase domain-containing protein</fullName>
    </submittedName>
</protein>
<dbReference type="InterPro" id="IPR029063">
    <property type="entry name" value="SAM-dependent_MTases_sf"/>
</dbReference>
<dbReference type="Pfam" id="PF08241">
    <property type="entry name" value="Methyltransf_11"/>
    <property type="match status" value="1"/>
</dbReference>
<evidence type="ECO:0000313" key="3">
    <source>
        <dbReference type="EMBL" id="TLD93282.1"/>
    </source>
</evidence>
<dbReference type="AlphaFoldDB" id="A0A347W0M2"/>
<gene>
    <name evidence="2" type="ORF">DCO61_07650</name>
    <name evidence="3" type="ORF">LS64_009095</name>
</gene>
<evidence type="ECO:0000313" key="2">
    <source>
        <dbReference type="EMBL" id="MWV69876.1"/>
    </source>
</evidence>
<feature type="domain" description="Methyltransferase type 11" evidence="1">
    <location>
        <begin position="41"/>
        <end position="138"/>
    </location>
</feature>
<dbReference type="Gene3D" id="3.40.50.150">
    <property type="entry name" value="Vaccinia Virus protein VP39"/>
    <property type="match status" value="1"/>
</dbReference>
<name>A0A347W0M2_9HELI</name>
<evidence type="ECO:0000259" key="1">
    <source>
        <dbReference type="Pfam" id="PF08241"/>
    </source>
</evidence>
<evidence type="ECO:0000313" key="5">
    <source>
        <dbReference type="Proteomes" id="UP000477070"/>
    </source>
</evidence>
<dbReference type="Proteomes" id="UP000029714">
    <property type="component" value="Unassembled WGS sequence"/>
</dbReference>
<organism evidence="3 4">
    <name type="scientific">Helicobacter saguini</name>
    <dbReference type="NCBI Taxonomy" id="1548018"/>
    <lineage>
        <taxon>Bacteria</taxon>
        <taxon>Pseudomonadati</taxon>
        <taxon>Campylobacterota</taxon>
        <taxon>Epsilonproteobacteria</taxon>
        <taxon>Campylobacterales</taxon>
        <taxon>Helicobacteraceae</taxon>
        <taxon>Helicobacter</taxon>
    </lineage>
</organism>
<dbReference type="CDD" id="cd02440">
    <property type="entry name" value="AdoMet_MTases"/>
    <property type="match status" value="1"/>
</dbReference>
<reference evidence="3 4" key="2">
    <citation type="journal article" date="2016" name="Infect. Immun.">
        <title>Helicobacter saguini, a Novel Helicobacter Isolated from Cotton-Top Tamarins with Ulcerative Colitis, Has Proinflammatory Properties and Induces Typhlocolitis and Dysplasia in Gnotobiotic IL-10-/- Mice.</title>
        <authorList>
            <person name="Shen Z."/>
            <person name="Mannion A."/>
            <person name="Whary M.T."/>
            <person name="Muthupalani S."/>
            <person name="Sheh A."/>
            <person name="Feng Y."/>
            <person name="Gong G."/>
            <person name="Vandamme P."/>
            <person name="Holcombe H.R."/>
            <person name="Paster B.J."/>
            <person name="Fox J.G."/>
        </authorList>
    </citation>
    <scope>NUCLEOTIDE SEQUENCE [LARGE SCALE GENOMIC DNA]</scope>
    <source>
        <strain evidence="3 4">MIT 97-6194</strain>
    </source>
</reference>
<reference evidence="2 5" key="4">
    <citation type="submission" date="2019-12" db="EMBL/GenBank/DDBJ databases">
        <title>Multi-Generational Helicobacter saguini Isolates.</title>
        <authorList>
            <person name="Mannion A."/>
            <person name="Shen Z."/>
            <person name="Fox J.G."/>
        </authorList>
    </citation>
    <scope>NUCLEOTIDE SEQUENCE [LARGE SCALE GENOMIC DNA]</scope>
    <source>
        <strain evidence="2">16-048</strain>
        <strain evidence="5">16-048 (F4)</strain>
    </source>
</reference>